<dbReference type="Pfam" id="PF21079">
    <property type="entry name" value="GDH_HM2"/>
    <property type="match status" value="1"/>
</dbReference>
<evidence type="ECO:0000313" key="8">
    <source>
        <dbReference type="Proteomes" id="UP000037939"/>
    </source>
</evidence>
<dbReference type="Pfam" id="PF21073">
    <property type="entry name" value="GDH_HM1"/>
    <property type="match status" value="1"/>
</dbReference>
<dbReference type="STRING" id="857265.WG78_01870"/>
<evidence type="ECO:0000313" key="7">
    <source>
        <dbReference type="EMBL" id="KPC55365.1"/>
    </source>
</evidence>
<dbReference type="SUPFAM" id="SSF51735">
    <property type="entry name" value="NAD(P)-binding Rossmann-fold domains"/>
    <property type="match status" value="1"/>
</dbReference>
<organism evidence="7 8">
    <name type="scientific">Amantichitinum ursilacus</name>
    <dbReference type="NCBI Taxonomy" id="857265"/>
    <lineage>
        <taxon>Bacteria</taxon>
        <taxon>Pseudomonadati</taxon>
        <taxon>Pseudomonadota</taxon>
        <taxon>Betaproteobacteria</taxon>
        <taxon>Neisseriales</taxon>
        <taxon>Chitinibacteraceae</taxon>
        <taxon>Amantichitinum</taxon>
    </lineage>
</organism>
<feature type="domain" description="NAD-glutamate dehydrogenase ACT3" evidence="6">
    <location>
        <begin position="540"/>
        <end position="613"/>
    </location>
</feature>
<dbReference type="InterPro" id="IPR049058">
    <property type="entry name" value="NAD_Glu_DH_HM2"/>
</dbReference>
<dbReference type="InterPro" id="IPR048381">
    <property type="entry name" value="GDH_C"/>
</dbReference>
<sequence>MTTNTPLPAQHIATPESLGALVPSELRELLFAYYADLPYEDYSSRQPVDWTGAFQAHIRLGQQRQPQETLLRVYNPTPPDHGWQSSHTVVELITPDMPFLVDTVGMALARLGYTVHLVLHPVLHLTRNAQGDVVDTQAGQPESWMHFEIDRESDASALRQIEQEIRMALEALTTAVGDWPAMTARIAQCRQQLQHTPPPLPSADAGETLAFIDWLLDDHFVILGCRDYRFSDDRQTLEIEPGSGLGLLRDEGVGGPSRTYAALTPELRQVAYTAQSQLILTKADTRSIVHRPVYLDMVCIKQIDASGVVGELRIIGLYTASAYTQPPRDVPVLRRKIDAVLQDSGADLAGHRGKALLNVLDTYPRDELMETSEPDLLRMAIAVVGLHERARVRLFFREDIYRRYVSAMLYVPRDNYTTEVRMRVQQLLLDKIGGESCEFNVLLNDSPLARIHFIVRLGHAGPADYNPAEIEAEVAVIAQRWPDELRAQLLQHSGEERGSTLYQRYQRAFPAGYMADFAARVAVYDIDMLENAERHGAMQASLAPASSSDTRMWRLKLFNNSDIAISDYTPLLENMGVRVLDERPYVLRLEQDRKAWIIDIGIQLPAAGALEDAAARDRVLHAFRAAFANACENDPFNKLVLQADLSWRDVVVLRAYARYLKQINLRYAIETLADCLLHHADIARDLSALFHARLNPETADDVAAEAIKARLQSAISALPSVDEEKILTGFVAAIDATLRTNHFQRDAHGQPKAWLSFKVESARVPGMPQPVPLYEIFVYGTEVEGVHLRGGKVARGGLRWSDRREDFRTEVLGLVKAQMVKNTVIVPVGSKGGFVVKNAPAERDALMVKGVECYKTFIRGLLDLTDNLVEGKVVPPALVRRRDEDDPYLVVAADKGTATFSDIANGLAAEYGFWLDDAFASGGSVGYDHKKMGITARGAWVSVERHFREMGVDVSRDAFTVAGVGDMSGDVFGNGLLRSTATKLVAAFDHRHIFIDPNPDAALSFKERERMFALPRSSWADYNAALISEGGGVWPRTAKSIPLSPQMKALLQVEDNALEPNLLIQAILKAPVDLLYNGGIGTYVKASSQSHADASDRANDPVRIDGRELRCKVFAEGGNLGMTQSGRIEYALHGGRIHTDAIDNSAGVDCSDHEVNIKILLNRIVAGGDLTQKQRNSVLADMTEDVGRLVLRDNELQTLTLSLEHDQARSLLPVHQRFMQRMEAAGKLSRRLEYLPTDSQCLERQQTQQGLTRPELAVLLAYAKIVLNNDLLASDLPDNARWDALLADYFPALLRERFSGRLREHPLRREIIATVLTNHVVNRQGISFVFRLSEETERHPAAVIDAFSQAQALLDSERLARAVEQLPPAVPTRVQYAMLQLLRRQTERATRWVLQAGEQDAAFIEAVTHALQGLADWLRHPEHNHELRDEWLSAGVPIGLAAQVLALAYAGPVLELARDAELRGALAERLQLFLQSGDALGLSWVAQAIEQLPRDNRWQALARLAARDDLQRLHAGLVDAVWSKGSGETEARLETWIAQQGASLAAWQKMLQELRDSAPDLAMISAALREARTRFAM</sequence>
<dbReference type="Proteomes" id="UP000037939">
    <property type="component" value="Unassembled WGS sequence"/>
</dbReference>
<dbReference type="PANTHER" id="PTHR43403:SF1">
    <property type="entry name" value="NAD-SPECIFIC GLUTAMATE DEHYDROGENASE"/>
    <property type="match status" value="1"/>
</dbReference>
<dbReference type="RefSeq" id="WP_161805052.1">
    <property type="nucleotide sequence ID" value="NZ_LAQT01000001.1"/>
</dbReference>
<evidence type="ECO:0000259" key="6">
    <source>
        <dbReference type="Pfam" id="PF21077"/>
    </source>
</evidence>
<dbReference type="Gene3D" id="3.40.50.720">
    <property type="entry name" value="NAD(P)-binding Rossmann-like Domain"/>
    <property type="match status" value="1"/>
</dbReference>
<evidence type="ECO:0000256" key="1">
    <source>
        <dbReference type="ARBA" id="ARBA00023002"/>
    </source>
</evidence>
<feature type="domain" description="NAD-specific glutamate dehydrogenase C-terminal" evidence="3">
    <location>
        <begin position="1248"/>
        <end position="1572"/>
    </location>
</feature>
<dbReference type="EMBL" id="LAQT01000001">
    <property type="protein sequence ID" value="KPC55365.1"/>
    <property type="molecule type" value="Genomic_DNA"/>
</dbReference>
<proteinExistence type="predicted"/>
<accession>A0A0N0XLP0</accession>
<evidence type="ECO:0000259" key="3">
    <source>
        <dbReference type="Pfam" id="PF21074"/>
    </source>
</evidence>
<dbReference type="Pfam" id="PF05088">
    <property type="entry name" value="Bac_GDH_CD"/>
    <property type="match status" value="1"/>
</dbReference>
<dbReference type="Pfam" id="PF21077">
    <property type="entry name" value="GDH_ACT3"/>
    <property type="match status" value="1"/>
</dbReference>
<protein>
    <submittedName>
        <fullName evidence="7">NAD-specific glutamate dehydrogenase</fullName>
        <ecNumber evidence="7">1.4.1.2</ecNumber>
    </submittedName>
</protein>
<dbReference type="Pfam" id="PF21076">
    <property type="entry name" value="GDH_ACT2"/>
    <property type="match status" value="1"/>
</dbReference>
<evidence type="ECO:0000259" key="5">
    <source>
        <dbReference type="Pfam" id="PF21076"/>
    </source>
</evidence>
<gene>
    <name evidence="7" type="primary">gdhB</name>
    <name evidence="7" type="ORF">WG78_01870</name>
</gene>
<dbReference type="InterPro" id="IPR049056">
    <property type="entry name" value="NAD_Glu_DH_HM3"/>
</dbReference>
<dbReference type="InterPro" id="IPR007780">
    <property type="entry name" value="NAD_Glu_DH_bac"/>
</dbReference>
<name>A0A0N0XLP0_9NEIS</name>
<dbReference type="GO" id="GO:0006538">
    <property type="term" value="P:L-glutamate catabolic process"/>
    <property type="evidence" value="ECO:0007669"/>
    <property type="project" value="InterPro"/>
</dbReference>
<dbReference type="InterPro" id="IPR028971">
    <property type="entry name" value="NAD-GDH_cat"/>
</dbReference>
<feature type="domain" description="NAD-glutamate dehydrogenase ACT2" evidence="5">
    <location>
        <begin position="393"/>
        <end position="481"/>
    </location>
</feature>
<dbReference type="Pfam" id="PF21074">
    <property type="entry name" value="GDH_C"/>
    <property type="match status" value="1"/>
</dbReference>
<evidence type="ECO:0000259" key="2">
    <source>
        <dbReference type="Pfam" id="PF05088"/>
    </source>
</evidence>
<dbReference type="PANTHER" id="PTHR43403">
    <property type="entry name" value="NAD-SPECIFIC GLUTAMATE DEHYDROGENASE"/>
    <property type="match status" value="1"/>
</dbReference>
<dbReference type="InterPro" id="IPR024727">
    <property type="entry name" value="NAD_Glu_DH_N_ACT1"/>
</dbReference>
<dbReference type="SUPFAM" id="SSF53223">
    <property type="entry name" value="Aminoacid dehydrogenase-like, N-terminal domain"/>
    <property type="match status" value="1"/>
</dbReference>
<feature type="domain" description="NAD-glutamate dehydrogenase N-terminal ACT1" evidence="4">
    <location>
        <begin position="32"/>
        <end position="165"/>
    </location>
</feature>
<feature type="domain" description="NAD-glutamate dehydrogenase catalytic" evidence="2">
    <location>
        <begin position="711"/>
        <end position="1203"/>
    </location>
</feature>
<comment type="caution">
    <text evidence="7">The sequence shown here is derived from an EMBL/GenBank/DDBJ whole genome shotgun (WGS) entry which is preliminary data.</text>
</comment>
<dbReference type="InterPro" id="IPR049062">
    <property type="entry name" value="NAD_Glu_DH_ACT2"/>
</dbReference>
<dbReference type="EC" id="1.4.1.2" evidence="7"/>
<dbReference type="InterPro" id="IPR049064">
    <property type="entry name" value="NAD_Glu_DH_ACT3"/>
</dbReference>
<dbReference type="InterPro" id="IPR036291">
    <property type="entry name" value="NAD(P)-bd_dom_sf"/>
</dbReference>
<dbReference type="GO" id="GO:0004352">
    <property type="term" value="F:glutamate dehydrogenase (NAD+) activity"/>
    <property type="evidence" value="ECO:0007669"/>
    <property type="project" value="UniProtKB-EC"/>
</dbReference>
<evidence type="ECO:0000259" key="4">
    <source>
        <dbReference type="Pfam" id="PF21075"/>
    </source>
</evidence>
<dbReference type="Pfam" id="PF21078">
    <property type="entry name" value="GDH_HM3"/>
    <property type="match status" value="1"/>
</dbReference>
<dbReference type="InterPro" id="IPR049059">
    <property type="entry name" value="NAD_Glu_DH_HM1"/>
</dbReference>
<reference evidence="7 8" key="1">
    <citation type="submission" date="2015-07" db="EMBL/GenBank/DDBJ databases">
        <title>Draft genome sequence of the Amantichitinum ursilacus IGB-41, a new chitin-degrading bacterium.</title>
        <authorList>
            <person name="Kirstahler P."/>
            <person name="Guenther M."/>
            <person name="Grumaz C."/>
            <person name="Rupp S."/>
            <person name="Zibek S."/>
            <person name="Sohn K."/>
        </authorList>
    </citation>
    <scope>NUCLEOTIDE SEQUENCE [LARGE SCALE GENOMIC DNA]</scope>
    <source>
        <strain evidence="7 8">IGB-41</strain>
    </source>
</reference>
<dbReference type="PIRSF" id="PIRSF036761">
    <property type="entry name" value="GDH_Mll4104"/>
    <property type="match status" value="1"/>
</dbReference>
<dbReference type="Pfam" id="PF21075">
    <property type="entry name" value="GDH_ACT1"/>
    <property type="match status" value="1"/>
</dbReference>
<keyword evidence="1 7" id="KW-0560">Oxidoreductase</keyword>
<dbReference type="PATRIC" id="fig|857265.3.peg.391"/>
<dbReference type="GO" id="GO:0004069">
    <property type="term" value="F:L-aspartate:2-oxoglutarate aminotransferase activity"/>
    <property type="evidence" value="ECO:0007669"/>
    <property type="project" value="InterPro"/>
</dbReference>
<dbReference type="InterPro" id="IPR046346">
    <property type="entry name" value="Aminoacid_DH-like_N_sf"/>
</dbReference>
<keyword evidence="8" id="KW-1185">Reference proteome</keyword>